<evidence type="ECO:0000259" key="2">
    <source>
        <dbReference type="Pfam" id="PF06276"/>
    </source>
</evidence>
<accession>A0A9W7XH19</accession>
<evidence type="ECO:0000259" key="1">
    <source>
        <dbReference type="Pfam" id="PF04183"/>
    </source>
</evidence>
<dbReference type="Gene3D" id="1.10.510.40">
    <property type="match status" value="1"/>
</dbReference>
<dbReference type="PANTHER" id="PTHR34384">
    <property type="entry name" value="L-2,3-DIAMINOPROPANOATE--CITRATE LIGASE"/>
    <property type="match status" value="1"/>
</dbReference>
<name>A0A9W7XH19_9FUNG</name>
<keyword evidence="4" id="KW-1185">Reference proteome</keyword>
<proteinExistence type="predicted"/>
<protein>
    <submittedName>
        <fullName evidence="3">Uncharacterized protein</fullName>
    </submittedName>
</protein>
<dbReference type="InterPro" id="IPR037455">
    <property type="entry name" value="LucA/IucC-like"/>
</dbReference>
<evidence type="ECO:0000313" key="3">
    <source>
        <dbReference type="EMBL" id="KAJ1642678.1"/>
    </source>
</evidence>
<comment type="caution">
    <text evidence="3">The sequence shown here is derived from an EMBL/GenBank/DDBJ whole genome shotgun (WGS) entry which is preliminary data.</text>
</comment>
<feature type="domain" description="Aerobactin siderophore biosynthesis IucA/IucC-like C-terminal" evidence="2">
    <location>
        <begin position="471"/>
        <end position="590"/>
    </location>
</feature>
<dbReference type="Proteomes" id="UP001145021">
    <property type="component" value="Unassembled WGS sequence"/>
</dbReference>
<evidence type="ECO:0000313" key="4">
    <source>
        <dbReference type="Proteomes" id="UP001145021"/>
    </source>
</evidence>
<dbReference type="InterPro" id="IPR022770">
    <property type="entry name" value="IucA/IucC-like_C"/>
</dbReference>
<dbReference type="Pfam" id="PF06276">
    <property type="entry name" value="FhuF"/>
    <property type="match status" value="1"/>
</dbReference>
<feature type="domain" description="Aerobactin siderophore biosynthesis IucA/IucC N-terminal" evidence="1">
    <location>
        <begin position="215"/>
        <end position="445"/>
    </location>
</feature>
<organism evidence="3 4">
    <name type="scientific">Coemansia asiatica</name>
    <dbReference type="NCBI Taxonomy" id="1052880"/>
    <lineage>
        <taxon>Eukaryota</taxon>
        <taxon>Fungi</taxon>
        <taxon>Fungi incertae sedis</taxon>
        <taxon>Zoopagomycota</taxon>
        <taxon>Kickxellomycotina</taxon>
        <taxon>Kickxellomycetes</taxon>
        <taxon>Kickxellales</taxon>
        <taxon>Kickxellaceae</taxon>
        <taxon>Coemansia</taxon>
    </lineage>
</organism>
<dbReference type="Pfam" id="PF04183">
    <property type="entry name" value="IucA_IucC"/>
    <property type="match status" value="1"/>
</dbReference>
<dbReference type="EMBL" id="JANBOH010000356">
    <property type="protein sequence ID" value="KAJ1642678.1"/>
    <property type="molecule type" value="Genomic_DNA"/>
</dbReference>
<dbReference type="GO" id="GO:0019290">
    <property type="term" value="P:siderophore biosynthetic process"/>
    <property type="evidence" value="ECO:0007669"/>
    <property type="project" value="InterPro"/>
</dbReference>
<gene>
    <name evidence="3" type="ORF">LPJ64_005491</name>
</gene>
<dbReference type="AlphaFoldDB" id="A0A9W7XH19"/>
<reference evidence="3" key="1">
    <citation type="submission" date="2022-07" db="EMBL/GenBank/DDBJ databases">
        <title>Phylogenomic reconstructions and comparative analyses of Kickxellomycotina fungi.</title>
        <authorList>
            <person name="Reynolds N.K."/>
            <person name="Stajich J.E."/>
            <person name="Barry K."/>
            <person name="Grigoriev I.V."/>
            <person name="Crous P."/>
            <person name="Smith M.E."/>
        </authorList>
    </citation>
    <scope>NUCLEOTIDE SEQUENCE</scope>
    <source>
        <strain evidence="3">NBRC 105413</strain>
    </source>
</reference>
<dbReference type="GO" id="GO:0016881">
    <property type="term" value="F:acid-amino acid ligase activity"/>
    <property type="evidence" value="ECO:0007669"/>
    <property type="project" value="UniProtKB-ARBA"/>
</dbReference>
<dbReference type="PANTHER" id="PTHR34384:SF5">
    <property type="entry name" value="L-2,3-DIAMINOPROPANOATE--CITRATE LIGASE"/>
    <property type="match status" value="1"/>
</dbReference>
<sequence length="638" mass="70838">MLPAAVKAEPLVIPQHLACLVADSPNNPFALPKTAHGYTRHAQFATMSRLLTCLVNEQLVTAIFATAIIRDSPSFTAQILIVARNTDRFFCGEWEPGTLVFQLRHKPILAAEPSAWPNVQKVLLLDPEDLGLCAWCTSGSVGSACQDIKMSEDEWHGAELLCPTDLMNMVAKWRALDLDAVQSINSELQSSMQHQEYAYSQQDLRPKLDINTATIIDWEQSLTEGHATHPMHRARHAMPPLKPLAVDTELRHLQLHFVAVPKDRMVIEGEFSKLIEPLLMAAGPLDPISDNLMRRPSLSDYVDLQSEIIIPVHPLHLPAIQKHFPFARVLDFVADAHAQASLRTVSPVALQVAGLDIKLPLGIKTSSALRTISTWSAYLGPRLTLMIPSIIAHNPAASLVCGEPASVILRDTDPDTAKYLACILRQSPQSLCRKGEKAIVAAALTERLSDGQSVVCARWPDMETKAKRMNFLRIYAKILFEAFLPPLLTHGFAFEAHQQNTLVLVSEDTGLPTGFIIRDFGGIMVHLPTFAKATGGIELPMLPNNSTTAESLDEAYGIAYHTLIQCQLHRLVRALGLHYCGSGWQIVREEFSRLVPCSEPLWKHWMKEQVPLKSFVSMKLGGLYRSYIYYPVPNILLK</sequence>
<dbReference type="InterPro" id="IPR007310">
    <property type="entry name" value="Aerobactin_biosyn_IucA/IucC_N"/>
</dbReference>